<proteinExistence type="predicted"/>
<feature type="region of interest" description="Disordered" evidence="1">
    <location>
        <begin position="289"/>
        <end position="319"/>
    </location>
</feature>
<dbReference type="EMBL" id="AKCR02000072">
    <property type="protein sequence ID" value="PKK21773.1"/>
    <property type="molecule type" value="Genomic_DNA"/>
</dbReference>
<dbReference type="Proteomes" id="UP000053872">
    <property type="component" value="Unassembled WGS sequence"/>
</dbReference>
<comment type="caution">
    <text evidence="2">The sequence shown here is derived from an EMBL/GenBank/DDBJ whole genome shotgun (WGS) entry which is preliminary data.</text>
</comment>
<organism evidence="2 3">
    <name type="scientific">Columba livia</name>
    <name type="common">Rock dove</name>
    <dbReference type="NCBI Taxonomy" id="8932"/>
    <lineage>
        <taxon>Eukaryota</taxon>
        <taxon>Metazoa</taxon>
        <taxon>Chordata</taxon>
        <taxon>Craniata</taxon>
        <taxon>Vertebrata</taxon>
        <taxon>Euteleostomi</taxon>
        <taxon>Archelosauria</taxon>
        <taxon>Archosauria</taxon>
        <taxon>Dinosauria</taxon>
        <taxon>Saurischia</taxon>
        <taxon>Theropoda</taxon>
        <taxon>Coelurosauria</taxon>
        <taxon>Aves</taxon>
        <taxon>Neognathae</taxon>
        <taxon>Neoaves</taxon>
        <taxon>Columbimorphae</taxon>
        <taxon>Columbiformes</taxon>
        <taxon>Columbidae</taxon>
        <taxon>Columba</taxon>
    </lineage>
</organism>
<dbReference type="InParanoid" id="A0A2I0LWH4"/>
<feature type="compositionally biased region" description="Basic and acidic residues" evidence="1">
    <location>
        <begin position="199"/>
        <end position="216"/>
    </location>
</feature>
<protein>
    <submittedName>
        <fullName evidence="2">Uncharacterized protein</fullName>
    </submittedName>
</protein>
<accession>A0A2I0LWH4</accession>
<dbReference type="STRING" id="8932.A0A2I0LWH4"/>
<evidence type="ECO:0000256" key="1">
    <source>
        <dbReference type="SAM" id="MobiDB-lite"/>
    </source>
</evidence>
<name>A0A2I0LWH4_COLLI</name>
<feature type="non-terminal residue" evidence="2">
    <location>
        <position position="391"/>
    </location>
</feature>
<keyword evidence="3" id="KW-1185">Reference proteome</keyword>
<sequence>MMLTSGAGGAVGTFETVECWALHYYIHFDNGDFGINAWELGFGSRHQCVSGDGPVVMTTVQTWHVLDYVPLQEGGQERTHPAHHQESLRNQDNIFLPVHAPLIISLNNDEEDDEEDNEELENYVSNWVPKTAAEIEEERTIKEICYKTGEYYRIQYPHEHQSAETVSSPQEKEILLLEAMERDLQKGDGNTIPTTFNNTKREGEISRRRIPTERIPRRDRRSFENGGFNTSDPKGKPSYQPRGQRKDDETASYVPRGRADRRKTYCDSSEPRRSAYVFYRTADVTREPKFNGSTGIHTSDPNIKPSYQQRCNNKDDETASSVPYVRATNRKTDFASLEPRRSTYVFYRTVNQEPKFNGSTDKYTSGFYNAPRWRKRNPCENAYSKFKTTIQ</sequence>
<feature type="compositionally biased region" description="Polar residues" evidence="1">
    <location>
        <begin position="291"/>
        <end position="311"/>
    </location>
</feature>
<gene>
    <name evidence="2" type="ORF">A306_00012273</name>
</gene>
<dbReference type="Pfam" id="PF17732">
    <property type="entry name" value="DUF5571"/>
    <property type="match status" value="3"/>
</dbReference>
<evidence type="ECO:0000313" key="3">
    <source>
        <dbReference type="Proteomes" id="UP000053872"/>
    </source>
</evidence>
<feature type="region of interest" description="Disordered" evidence="1">
    <location>
        <begin position="185"/>
        <end position="270"/>
    </location>
</feature>
<dbReference type="AlphaFoldDB" id="A0A2I0LWH4"/>
<reference evidence="2 3" key="1">
    <citation type="journal article" date="2013" name="Science">
        <title>Genomic diversity and evolution of the head crest in the rock pigeon.</title>
        <authorList>
            <person name="Shapiro M.D."/>
            <person name="Kronenberg Z."/>
            <person name="Li C."/>
            <person name="Domyan E.T."/>
            <person name="Pan H."/>
            <person name="Campbell M."/>
            <person name="Tan H."/>
            <person name="Huff C.D."/>
            <person name="Hu H."/>
            <person name="Vickrey A.I."/>
            <person name="Nielsen S.C."/>
            <person name="Stringham S.A."/>
            <person name="Hu H."/>
            <person name="Willerslev E."/>
            <person name="Gilbert M.T."/>
            <person name="Yandell M."/>
            <person name="Zhang G."/>
            <person name="Wang J."/>
        </authorList>
    </citation>
    <scope>NUCLEOTIDE SEQUENCE [LARGE SCALE GENOMIC DNA]</scope>
    <source>
        <tissue evidence="2">Blood</tissue>
    </source>
</reference>
<dbReference type="InterPro" id="IPR040943">
    <property type="entry name" value="DUF5571"/>
</dbReference>
<evidence type="ECO:0000313" key="2">
    <source>
        <dbReference type="EMBL" id="PKK21773.1"/>
    </source>
</evidence>